<proteinExistence type="predicted"/>
<evidence type="ECO:0000313" key="4">
    <source>
        <dbReference type="Proteomes" id="UP000239710"/>
    </source>
</evidence>
<dbReference type="STRING" id="56449.XBLMG947_3489"/>
<dbReference type="AlphaFoldDB" id="A0A1C3NQM3"/>
<evidence type="ECO:0000313" key="3">
    <source>
        <dbReference type="Proteomes" id="UP000092503"/>
    </source>
</evidence>
<dbReference type="EMBL" id="MDCE01000030">
    <property type="protein sequence ID" value="PPV05369.1"/>
    <property type="molecule type" value="Genomic_DNA"/>
</dbReference>
<protein>
    <submittedName>
        <fullName evidence="2">Type VI secretion-associated protein</fullName>
    </submittedName>
</protein>
<evidence type="ECO:0000313" key="1">
    <source>
        <dbReference type="EMBL" id="PPV05369.1"/>
    </source>
</evidence>
<evidence type="ECO:0000313" key="2">
    <source>
        <dbReference type="EMBL" id="SBV52692.1"/>
    </source>
</evidence>
<dbReference type="Proteomes" id="UP000239710">
    <property type="component" value="Unassembled WGS sequence"/>
</dbReference>
<dbReference type="InterPro" id="IPR038225">
    <property type="entry name" value="TagF_sf"/>
</dbReference>
<dbReference type="Proteomes" id="UP000092503">
    <property type="component" value="Unassembled WGS sequence"/>
</dbReference>
<gene>
    <name evidence="2" type="ORF">XBLMG947_3489</name>
    <name evidence="1" type="ORF">XbrCFBP1976_17255</name>
</gene>
<dbReference type="Pfam" id="PF09867">
    <property type="entry name" value="TagF_N"/>
    <property type="match status" value="1"/>
</dbReference>
<organism evidence="2 3">
    <name type="scientific">Xanthomonas bromi</name>
    <dbReference type="NCBI Taxonomy" id="56449"/>
    <lineage>
        <taxon>Bacteria</taxon>
        <taxon>Pseudomonadati</taxon>
        <taxon>Pseudomonadota</taxon>
        <taxon>Gammaproteobacteria</taxon>
        <taxon>Lysobacterales</taxon>
        <taxon>Lysobacteraceae</taxon>
        <taxon>Xanthomonas</taxon>
    </lineage>
</organism>
<dbReference type="EMBL" id="FLTX01000060">
    <property type="protein sequence ID" value="SBV52692.1"/>
    <property type="molecule type" value="Genomic_DNA"/>
</dbReference>
<reference evidence="2 3" key="1">
    <citation type="submission" date="2016-06" db="EMBL/GenBank/DDBJ databases">
        <authorList>
            <person name="Kjaerup R.B."/>
            <person name="Dalgaard T.S."/>
            <person name="Juul-Madsen H.R."/>
        </authorList>
    </citation>
    <scope>NUCLEOTIDE SEQUENCE [LARGE SCALE GENOMIC DNA]</scope>
    <source>
        <strain evidence="2">LMG947</strain>
    </source>
</reference>
<dbReference type="RefSeq" id="WP_065469868.1">
    <property type="nucleotide sequence ID" value="NZ_FLTX01000060.1"/>
</dbReference>
<dbReference type="OrthoDB" id="9801841at2"/>
<dbReference type="Gene3D" id="3.40.1730.10">
    <property type="entry name" value="pa0076 domain"/>
    <property type="match status" value="1"/>
</dbReference>
<accession>A0A1C3NQM3</accession>
<name>A0A1C3NQM3_9XANT</name>
<dbReference type="InterPro" id="IPR017748">
    <property type="entry name" value="TagF"/>
</dbReference>
<sequence>MSREVSVGVSYFGKVPSRGDFVRAADNHQLLGWLDRWAGLSVDLLSQNPDWKRLYDEAPDIHYAFLGSRSKMVLCGHFQPSRDASQRRFPLLSAVRLEASEPLSFIARSPLAMSKVWSGLSRMAKQAVVADEAGPALAALADTRYTLSTDASAYNATFNDFLDIQTVGSIEALLRAAGHPDVSLKKLLPALGLLLQPILAGGNVSVDKALELPLVQDALYRPLLAAFWLDIVACFIARGDFELAVLIRNDAAPRMLIGFNGADHQALRAALDPREAGDFLIRVQDADWVDDYLHSDYNLNKLASYLDRDDLALKTARKLFGETFLGT</sequence>
<keyword evidence="4" id="KW-1185">Reference proteome</keyword>
<dbReference type="NCBIfam" id="TIGR03373">
    <property type="entry name" value="VI_minor_4"/>
    <property type="match status" value="1"/>
</dbReference>
<reference evidence="1 4" key="2">
    <citation type="submission" date="2016-08" db="EMBL/GenBank/DDBJ databases">
        <title>Evolution of the type three secretion system and type three effector repertoires in Xanthomonas.</title>
        <authorList>
            <person name="Merda D."/>
            <person name="Briand M."/>
            <person name="Bosis E."/>
            <person name="Rousseau C."/>
            <person name="Portier P."/>
            <person name="Jacques M.-A."/>
            <person name="Fischer-Le Saux M."/>
        </authorList>
    </citation>
    <scope>NUCLEOTIDE SEQUENCE [LARGE SCALE GENOMIC DNA]</scope>
    <source>
        <strain evidence="1 4">CFBP1976</strain>
    </source>
</reference>